<feature type="compositionally biased region" description="Polar residues" evidence="1">
    <location>
        <begin position="115"/>
        <end position="131"/>
    </location>
</feature>
<protein>
    <submittedName>
        <fullName evidence="2">Uncharacterized protein</fullName>
    </submittedName>
</protein>
<proteinExistence type="predicted"/>
<reference evidence="2 3" key="1">
    <citation type="submission" date="2018-06" db="EMBL/GenBank/DDBJ databases">
        <title>A transcriptomic atlas of mushroom development highlights an independent origin of complex multicellularity.</title>
        <authorList>
            <consortium name="DOE Joint Genome Institute"/>
            <person name="Krizsan K."/>
            <person name="Almasi E."/>
            <person name="Merenyi Z."/>
            <person name="Sahu N."/>
            <person name="Viragh M."/>
            <person name="Koszo T."/>
            <person name="Mondo S."/>
            <person name="Kiss B."/>
            <person name="Balint B."/>
            <person name="Kues U."/>
            <person name="Barry K."/>
            <person name="Hegedus J.C."/>
            <person name="Henrissat B."/>
            <person name="Johnson J."/>
            <person name="Lipzen A."/>
            <person name="Ohm R."/>
            <person name="Nagy I."/>
            <person name="Pangilinan J."/>
            <person name="Yan J."/>
            <person name="Xiong Y."/>
            <person name="Grigoriev I.V."/>
            <person name="Hibbett D.S."/>
            <person name="Nagy L.G."/>
        </authorList>
    </citation>
    <scope>NUCLEOTIDE SEQUENCE [LARGE SCALE GENOMIC DNA]</scope>
    <source>
        <strain evidence="2 3">SZMC22713</strain>
    </source>
</reference>
<name>A0A4Y7PHF2_9AGAM</name>
<dbReference type="AlphaFoldDB" id="A0A4Y7PHF2"/>
<dbReference type="VEuPathDB" id="FungiDB:BD410DRAFT_809372"/>
<feature type="region of interest" description="Disordered" evidence="1">
    <location>
        <begin position="98"/>
        <end position="131"/>
    </location>
</feature>
<organism evidence="2 3">
    <name type="scientific">Rickenella mellea</name>
    <dbReference type="NCBI Taxonomy" id="50990"/>
    <lineage>
        <taxon>Eukaryota</taxon>
        <taxon>Fungi</taxon>
        <taxon>Dikarya</taxon>
        <taxon>Basidiomycota</taxon>
        <taxon>Agaricomycotina</taxon>
        <taxon>Agaricomycetes</taxon>
        <taxon>Hymenochaetales</taxon>
        <taxon>Rickenellaceae</taxon>
        <taxon>Rickenella</taxon>
    </lineage>
</organism>
<sequence length="214" mass="23209">MVGTRQVEMRSIGARIDALRDNLGRMSIGWTVPMVKRVSRQAEADAEVDRSFLLRMDFQAESGYLDGQRGSTNSMNGDIRRHLRVSLFHQCSLADRTQCQDEASSKPHPGAEGLESQSQSEPSSNAPLTSRTSNYCSTFGITVEVENTAPADIIPSLSRAIGTPDLPVDMWQCWGQAVITVGDGVGAAVDPICLLVLLLVIVAGDPVNLRVLLR</sequence>
<evidence type="ECO:0000313" key="3">
    <source>
        <dbReference type="Proteomes" id="UP000294933"/>
    </source>
</evidence>
<evidence type="ECO:0000313" key="2">
    <source>
        <dbReference type="EMBL" id="TDL14903.1"/>
    </source>
</evidence>
<dbReference type="Proteomes" id="UP000294933">
    <property type="component" value="Unassembled WGS sequence"/>
</dbReference>
<accession>A0A4Y7PHF2</accession>
<evidence type="ECO:0000256" key="1">
    <source>
        <dbReference type="SAM" id="MobiDB-lite"/>
    </source>
</evidence>
<gene>
    <name evidence="2" type="ORF">BD410DRAFT_809372</name>
</gene>
<dbReference type="EMBL" id="ML170301">
    <property type="protein sequence ID" value="TDL14903.1"/>
    <property type="molecule type" value="Genomic_DNA"/>
</dbReference>
<keyword evidence="3" id="KW-1185">Reference proteome</keyword>